<feature type="compositionally biased region" description="Basic residues" evidence="1">
    <location>
        <begin position="1"/>
        <end position="23"/>
    </location>
</feature>
<evidence type="ECO:0000313" key="2">
    <source>
        <dbReference type="EMBL" id="AWP19438.1"/>
    </source>
</evidence>
<dbReference type="EMBL" id="CP026261">
    <property type="protein sequence ID" value="AWP19438.1"/>
    <property type="molecule type" value="Genomic_DNA"/>
</dbReference>
<dbReference type="Proteomes" id="UP000246464">
    <property type="component" value="Chromosome 19"/>
</dbReference>
<feature type="compositionally biased region" description="Basic and acidic residues" evidence="1">
    <location>
        <begin position="41"/>
        <end position="55"/>
    </location>
</feature>
<evidence type="ECO:0000313" key="3">
    <source>
        <dbReference type="Proteomes" id="UP000246464"/>
    </source>
</evidence>
<gene>
    <name evidence="2" type="ORF">SMAX5B_015988</name>
</gene>
<sequence length="263" mass="29583">MPTNTKKKKQRLRKPAKDKRTKKNQVSMEKSCEAFRSNSSKRRDDQLLNPDKDSGRASMSEVNQSRVVSDLQLSAVNRLTAPGGSSTQQLGKHRRPRCDLRQVASPHSDLAAGGTGSKDAVIENTNLILHDVNLSPTLRFVRLSVRLIPFDLCDDHPANFQVVLRSSCRVVRLIGMIRERVGIQTSRLEVFRSRAPTDDEARLPPERSLEECGFGGGPEKTPPEETLYYDYRLELTDCPVLNCDHYFRSTPDSLPGRLDPVDE</sequence>
<reference evidence="2 3" key="1">
    <citation type="submission" date="2017-12" db="EMBL/GenBank/DDBJ databases">
        <title>Integrating genomic resources of turbot (Scophthalmus maximus) in depth evaluation of genetic and physical mapping variation across individuals.</title>
        <authorList>
            <person name="Martinez P."/>
        </authorList>
    </citation>
    <scope>NUCLEOTIDE SEQUENCE [LARGE SCALE GENOMIC DNA]</scope>
</reference>
<feature type="region of interest" description="Disordered" evidence="1">
    <location>
        <begin position="1"/>
        <end position="66"/>
    </location>
</feature>
<keyword evidence="3" id="KW-1185">Reference proteome</keyword>
<dbReference type="AlphaFoldDB" id="A0A2U9CS73"/>
<proteinExistence type="predicted"/>
<organism evidence="2 3">
    <name type="scientific">Scophthalmus maximus</name>
    <name type="common">Turbot</name>
    <name type="synonym">Psetta maxima</name>
    <dbReference type="NCBI Taxonomy" id="52904"/>
    <lineage>
        <taxon>Eukaryota</taxon>
        <taxon>Metazoa</taxon>
        <taxon>Chordata</taxon>
        <taxon>Craniata</taxon>
        <taxon>Vertebrata</taxon>
        <taxon>Euteleostomi</taxon>
        <taxon>Actinopterygii</taxon>
        <taxon>Neopterygii</taxon>
        <taxon>Teleostei</taxon>
        <taxon>Neoteleostei</taxon>
        <taxon>Acanthomorphata</taxon>
        <taxon>Carangaria</taxon>
        <taxon>Pleuronectiformes</taxon>
        <taxon>Pleuronectoidei</taxon>
        <taxon>Scophthalmidae</taxon>
        <taxon>Scophthalmus</taxon>
    </lineage>
</organism>
<name>A0A2U9CS73_SCOMX</name>
<accession>A0A2U9CS73</accession>
<protein>
    <submittedName>
        <fullName evidence="2">Putative tripartite motif-containing protein 47-like</fullName>
    </submittedName>
</protein>
<evidence type="ECO:0000256" key="1">
    <source>
        <dbReference type="SAM" id="MobiDB-lite"/>
    </source>
</evidence>